<feature type="domain" description="N-acetyltransferase" evidence="5">
    <location>
        <begin position="18"/>
        <end position="164"/>
    </location>
</feature>
<dbReference type="InterPro" id="IPR016181">
    <property type="entry name" value="Acyl_CoA_acyltransferase"/>
</dbReference>
<accession>A0A6J6GFV2</accession>
<evidence type="ECO:0000256" key="2">
    <source>
        <dbReference type="ARBA" id="ARBA00022490"/>
    </source>
</evidence>
<dbReference type="InterPro" id="IPR006464">
    <property type="entry name" value="AcTrfase_RimI/Ard1"/>
</dbReference>
<proteinExistence type="inferred from homology"/>
<evidence type="ECO:0000259" key="5">
    <source>
        <dbReference type="PROSITE" id="PS51186"/>
    </source>
</evidence>
<dbReference type="Gene3D" id="3.40.630.30">
    <property type="match status" value="1"/>
</dbReference>
<dbReference type="InterPro" id="IPR050680">
    <property type="entry name" value="YpeA/RimI_acetyltransf"/>
</dbReference>
<dbReference type="PROSITE" id="PS51186">
    <property type="entry name" value="GNAT"/>
    <property type="match status" value="1"/>
</dbReference>
<dbReference type="Pfam" id="PF00583">
    <property type="entry name" value="Acetyltransf_1"/>
    <property type="match status" value="1"/>
</dbReference>
<reference evidence="6" key="1">
    <citation type="submission" date="2020-05" db="EMBL/GenBank/DDBJ databases">
        <authorList>
            <person name="Chiriac C."/>
            <person name="Salcher M."/>
            <person name="Ghai R."/>
            <person name="Kavagutti S V."/>
        </authorList>
    </citation>
    <scope>NUCLEOTIDE SEQUENCE</scope>
</reference>
<keyword evidence="4" id="KW-0012">Acyltransferase</keyword>
<keyword evidence="2" id="KW-0963">Cytoplasm</keyword>
<protein>
    <submittedName>
        <fullName evidence="6">Unannotated protein</fullName>
    </submittedName>
</protein>
<evidence type="ECO:0000256" key="4">
    <source>
        <dbReference type="ARBA" id="ARBA00023315"/>
    </source>
</evidence>
<gene>
    <name evidence="6" type="ORF">UFOPK1722_02165</name>
</gene>
<evidence type="ECO:0000313" key="6">
    <source>
        <dbReference type="EMBL" id="CAB4600212.1"/>
    </source>
</evidence>
<organism evidence="6">
    <name type="scientific">freshwater metagenome</name>
    <dbReference type="NCBI Taxonomy" id="449393"/>
    <lineage>
        <taxon>unclassified sequences</taxon>
        <taxon>metagenomes</taxon>
        <taxon>ecological metagenomes</taxon>
    </lineage>
</organism>
<dbReference type="GO" id="GO:0008080">
    <property type="term" value="F:N-acetyltransferase activity"/>
    <property type="evidence" value="ECO:0007669"/>
    <property type="project" value="InterPro"/>
</dbReference>
<dbReference type="CDD" id="cd04301">
    <property type="entry name" value="NAT_SF"/>
    <property type="match status" value="1"/>
</dbReference>
<keyword evidence="3" id="KW-0808">Transferase</keyword>
<dbReference type="InterPro" id="IPR000182">
    <property type="entry name" value="GNAT_dom"/>
</dbReference>
<dbReference type="SUPFAM" id="SSF55729">
    <property type="entry name" value="Acyl-CoA N-acyltransferases (Nat)"/>
    <property type="match status" value="1"/>
</dbReference>
<evidence type="ECO:0000256" key="3">
    <source>
        <dbReference type="ARBA" id="ARBA00022679"/>
    </source>
</evidence>
<comment type="similarity">
    <text evidence="1">Belongs to the acetyltransferase family. RimI subfamily.</text>
</comment>
<dbReference type="AlphaFoldDB" id="A0A6J6GFV2"/>
<evidence type="ECO:0000256" key="1">
    <source>
        <dbReference type="ARBA" id="ARBA00005395"/>
    </source>
</evidence>
<name>A0A6J6GFV2_9ZZZZ</name>
<sequence>MSIVSRLLNPPTEPVPSFTVVPMRRRHVKSILAIEERVHPKPWSAGVFNSEIDLARRDERHYVVGVRDSEVVAYGGLMFAVDEAHVTNIAVAPEFQRRGYACRLLLDLANVAIERGFTALTLEVRVSNTAAQAMYRRFGFAPAGVRQRYYENTEDALVMWAHDIDSPEYRARLNAIEGVTS</sequence>
<dbReference type="EMBL" id="CAEZTS010000303">
    <property type="protein sequence ID" value="CAB4600212.1"/>
    <property type="molecule type" value="Genomic_DNA"/>
</dbReference>
<dbReference type="PANTHER" id="PTHR43420">
    <property type="entry name" value="ACETYLTRANSFERASE"/>
    <property type="match status" value="1"/>
</dbReference>
<dbReference type="NCBIfam" id="TIGR01575">
    <property type="entry name" value="rimI"/>
    <property type="match status" value="1"/>
</dbReference>
<dbReference type="PANTHER" id="PTHR43420:SF44">
    <property type="entry name" value="ACETYLTRANSFERASE YPEA"/>
    <property type="match status" value="1"/>
</dbReference>